<comment type="caution">
    <text evidence="1">The sequence shown here is derived from an EMBL/GenBank/DDBJ whole genome shotgun (WGS) entry which is preliminary data.</text>
</comment>
<reference evidence="1 2" key="1">
    <citation type="submission" date="2010-12" db="EMBL/GenBank/DDBJ databases">
        <authorList>
            <person name="Muzny D."/>
            <person name="Qin X."/>
            <person name="Deng J."/>
            <person name="Jiang H."/>
            <person name="Liu Y."/>
            <person name="Qu J."/>
            <person name="Song X.-Z."/>
            <person name="Zhang L."/>
            <person name="Thornton R."/>
            <person name="Coyle M."/>
            <person name="Francisco L."/>
            <person name="Jackson L."/>
            <person name="Javaid M."/>
            <person name="Korchina V."/>
            <person name="Kovar C."/>
            <person name="Mata R."/>
            <person name="Mathew T."/>
            <person name="Ngo R."/>
            <person name="Nguyen L."/>
            <person name="Nguyen N."/>
            <person name="Okwuonu G."/>
            <person name="Ongeri F."/>
            <person name="Pham C."/>
            <person name="Simmons D."/>
            <person name="Wilczek-Boney K."/>
            <person name="Hale W."/>
            <person name="Jakkamsetti A."/>
            <person name="Pham P."/>
            <person name="Ruth R."/>
            <person name="San Lucas F."/>
            <person name="Warren J."/>
            <person name="Zhang J."/>
            <person name="Zhao Z."/>
            <person name="Zhou C."/>
            <person name="Zhu D."/>
            <person name="Lee S."/>
            <person name="Bess C."/>
            <person name="Blankenburg K."/>
            <person name="Forbes L."/>
            <person name="Fu Q."/>
            <person name="Gubbala S."/>
            <person name="Hirani K."/>
            <person name="Jayaseelan J.C."/>
            <person name="Lara F."/>
            <person name="Munidasa M."/>
            <person name="Palculict T."/>
            <person name="Patil S."/>
            <person name="Pu L.-L."/>
            <person name="Saada N."/>
            <person name="Tang L."/>
            <person name="Weissenberger G."/>
            <person name="Zhu Y."/>
            <person name="Hemphill L."/>
            <person name="Shang Y."/>
            <person name="Youmans B."/>
            <person name="Ayvaz T."/>
            <person name="Ross M."/>
            <person name="Santibanez J."/>
            <person name="Aqrawi P."/>
            <person name="Gross S."/>
            <person name="Joshi V."/>
            <person name="Fowler G."/>
            <person name="Nazareth L."/>
            <person name="Reid J."/>
            <person name="Worley K."/>
            <person name="Petrosino J."/>
            <person name="Highlander S."/>
            <person name="Gibbs R."/>
        </authorList>
    </citation>
    <scope>NUCLEOTIDE SEQUENCE [LARGE SCALE GENOMIC DNA]</scope>
    <source>
        <strain evidence="1 2">DSM 3986</strain>
    </source>
</reference>
<evidence type="ECO:0000313" key="1">
    <source>
        <dbReference type="EMBL" id="EFU75552.1"/>
    </source>
</evidence>
<accession>E6LRJ7</accession>
<dbReference type="EMBL" id="AEPW01000101">
    <property type="protein sequence ID" value="EFU75552.1"/>
    <property type="molecule type" value="Genomic_DNA"/>
</dbReference>
<proteinExistence type="predicted"/>
<dbReference type="HOGENOM" id="CLU_3311972_0_0_9"/>
<organism evidence="1 2">
    <name type="scientific">Lachnoanaerobaculum saburreum DSM 3986</name>
    <dbReference type="NCBI Taxonomy" id="887325"/>
    <lineage>
        <taxon>Bacteria</taxon>
        <taxon>Bacillati</taxon>
        <taxon>Bacillota</taxon>
        <taxon>Clostridia</taxon>
        <taxon>Lachnospirales</taxon>
        <taxon>Lachnospiraceae</taxon>
        <taxon>Lachnoanaerobaculum</taxon>
    </lineage>
</organism>
<protein>
    <submittedName>
        <fullName evidence="1">Uncharacterized protein</fullName>
    </submittedName>
</protein>
<name>E6LRJ7_9FIRM</name>
<dbReference type="Proteomes" id="UP000003434">
    <property type="component" value="Unassembled WGS sequence"/>
</dbReference>
<gene>
    <name evidence="1" type="ORF">HMPREF0381_2582</name>
</gene>
<dbReference type="eggNOG" id="ENOG5032B38">
    <property type="taxonomic scope" value="Bacteria"/>
</dbReference>
<dbReference type="AlphaFoldDB" id="E6LRJ7"/>
<sequence length="39" mass="4524">MKHFIVDIAYKEILQAHGFSLSMILKKQDCLKTFSIVIL</sequence>
<evidence type="ECO:0000313" key="2">
    <source>
        <dbReference type="Proteomes" id="UP000003434"/>
    </source>
</evidence>